<proteinExistence type="predicted"/>
<name>A0A401JF29_9PROT</name>
<evidence type="ECO:0000313" key="1">
    <source>
        <dbReference type="EMBL" id="GBL46235.1"/>
    </source>
</evidence>
<keyword evidence="2" id="KW-1185">Reference proteome</keyword>
<reference evidence="1 2" key="1">
    <citation type="journal article" date="2019" name="Front. Microbiol.">
        <title>Genomes of Neutrophilic Sulfur-Oxidizing Chemolithoautotrophs Representing 9 Proteobacterial Species From 8 Genera.</title>
        <authorList>
            <person name="Watanabe T."/>
            <person name="Kojima H."/>
            <person name="Umezawa K."/>
            <person name="Hori C."/>
            <person name="Takasuka T.E."/>
            <person name="Kato Y."/>
            <person name="Fukui M."/>
        </authorList>
    </citation>
    <scope>NUCLEOTIDE SEQUENCE [LARGE SCALE GENOMIC DNA]</scope>
    <source>
        <strain evidence="1 2">TTN</strain>
    </source>
</reference>
<protein>
    <submittedName>
        <fullName evidence="1">Uncharacterized protein</fullName>
    </submittedName>
</protein>
<sequence length="106" mass="11830">MEQEEREILIDLMADMVRQEVSDPLEKLMDRLIALLLFTGAIPLDELASQMRSALDELPSEQHDTRGAQLIAKYARLGVEPSDKPPSPDSAAKPDWFLGLIEGGKR</sequence>
<dbReference type="RefSeq" id="WP_124705023.1">
    <property type="nucleotide sequence ID" value="NZ_BGOW01000017.1"/>
</dbReference>
<dbReference type="Proteomes" id="UP000286806">
    <property type="component" value="Unassembled WGS sequence"/>
</dbReference>
<dbReference type="AlphaFoldDB" id="A0A401JF29"/>
<gene>
    <name evidence="1" type="ORF">SFMTTN_2048</name>
</gene>
<evidence type="ECO:0000313" key="2">
    <source>
        <dbReference type="Proteomes" id="UP000286806"/>
    </source>
</evidence>
<organism evidence="1 2">
    <name type="scientific">Sulfuriferula multivorans</name>
    <dbReference type="NCBI Taxonomy" id="1559896"/>
    <lineage>
        <taxon>Bacteria</taxon>
        <taxon>Pseudomonadati</taxon>
        <taxon>Pseudomonadota</taxon>
        <taxon>Betaproteobacteria</taxon>
        <taxon>Nitrosomonadales</taxon>
        <taxon>Sulfuricellaceae</taxon>
        <taxon>Sulfuriferula</taxon>
    </lineage>
</organism>
<accession>A0A401JF29</accession>
<dbReference type="EMBL" id="BGOW01000017">
    <property type="protein sequence ID" value="GBL46235.1"/>
    <property type="molecule type" value="Genomic_DNA"/>
</dbReference>
<comment type="caution">
    <text evidence="1">The sequence shown here is derived from an EMBL/GenBank/DDBJ whole genome shotgun (WGS) entry which is preliminary data.</text>
</comment>